<feature type="domain" description="Peptidase C39-like" evidence="2">
    <location>
        <begin position="72"/>
        <end position="232"/>
    </location>
</feature>
<protein>
    <submittedName>
        <fullName evidence="3">C39 family peptidase</fullName>
    </submittedName>
</protein>
<gene>
    <name evidence="3" type="ORF">GCM10009001_10000</name>
</gene>
<dbReference type="PANTHER" id="PTHR37806:SF1">
    <property type="entry name" value="PEPTIDASE C39-LIKE DOMAIN-CONTAINING PROTEIN"/>
    <property type="match status" value="1"/>
</dbReference>
<dbReference type="Proteomes" id="UP001500866">
    <property type="component" value="Unassembled WGS sequence"/>
</dbReference>
<dbReference type="RefSeq" id="WP_343810856.1">
    <property type="nucleotide sequence ID" value="NZ_BAAADS010000006.1"/>
</dbReference>
<dbReference type="InterPro" id="IPR039563">
    <property type="entry name" value="Peptidase_C39_single_dom"/>
</dbReference>
<keyword evidence="4" id="KW-1185">Reference proteome</keyword>
<name>A0ABP3QWV6_9BACI</name>
<reference evidence="4" key="1">
    <citation type="journal article" date="2019" name="Int. J. Syst. Evol. Microbiol.">
        <title>The Global Catalogue of Microorganisms (GCM) 10K type strain sequencing project: providing services to taxonomists for standard genome sequencing and annotation.</title>
        <authorList>
            <consortium name="The Broad Institute Genomics Platform"/>
            <consortium name="The Broad Institute Genome Sequencing Center for Infectious Disease"/>
            <person name="Wu L."/>
            <person name="Ma J."/>
        </authorList>
    </citation>
    <scope>NUCLEOTIDE SEQUENCE [LARGE SCALE GENOMIC DNA]</scope>
    <source>
        <strain evidence="4">JCM 15395</strain>
    </source>
</reference>
<dbReference type="InterPro" id="IPR039564">
    <property type="entry name" value="Peptidase_C39-like"/>
</dbReference>
<proteinExistence type="predicted"/>
<dbReference type="CDD" id="cd02549">
    <property type="entry name" value="Peptidase_C39A"/>
    <property type="match status" value="1"/>
</dbReference>
<evidence type="ECO:0000313" key="4">
    <source>
        <dbReference type="Proteomes" id="UP001500866"/>
    </source>
</evidence>
<dbReference type="PANTHER" id="PTHR37806">
    <property type="entry name" value="LMO0724 PROTEIN"/>
    <property type="match status" value="1"/>
</dbReference>
<keyword evidence="1" id="KW-0732">Signal</keyword>
<evidence type="ECO:0000256" key="1">
    <source>
        <dbReference type="SAM" id="SignalP"/>
    </source>
</evidence>
<organism evidence="3 4">
    <name type="scientific">Virgibacillus siamensis</name>
    <dbReference type="NCBI Taxonomy" id="480071"/>
    <lineage>
        <taxon>Bacteria</taxon>
        <taxon>Bacillati</taxon>
        <taxon>Bacillota</taxon>
        <taxon>Bacilli</taxon>
        <taxon>Bacillales</taxon>
        <taxon>Bacillaceae</taxon>
        <taxon>Virgibacillus</taxon>
    </lineage>
</organism>
<feature type="signal peptide" evidence="1">
    <location>
        <begin position="1"/>
        <end position="31"/>
    </location>
</feature>
<sequence length="260" mass="28408">MSKTKMAAVMFTGGILLLLLGCSQSSLPASANTDRESNFKEKEMLQFKKTTEVSEEDSQTSAGKKAVKKTVLDVPLVNQMASPQIYNGCEVSSLAMLLKYHGYEVTKSELADKIPRVPLTYENGLKGNPNKGFVGDMEDGPGLTVYHGPIHNLAADYAGKQAVDLTGKSAETLFQHVSNGMPVWVITTTNSVPVNNFKTWNTPSGKIQVTFSVHSVVVTGVDEKYVYINNPYGYKNQRLSKENFIAAWKQMGSQAVTITN</sequence>
<dbReference type="Pfam" id="PF13529">
    <property type="entry name" value="Peptidase_C39_2"/>
    <property type="match status" value="1"/>
</dbReference>
<feature type="chain" id="PRO_5045706552" evidence="1">
    <location>
        <begin position="32"/>
        <end position="260"/>
    </location>
</feature>
<dbReference type="EMBL" id="BAAADS010000006">
    <property type="protein sequence ID" value="GAA0595884.1"/>
    <property type="molecule type" value="Genomic_DNA"/>
</dbReference>
<dbReference type="InterPro" id="IPR016997">
    <property type="entry name" value="UCP032442"/>
</dbReference>
<dbReference type="PROSITE" id="PS51257">
    <property type="entry name" value="PROKAR_LIPOPROTEIN"/>
    <property type="match status" value="1"/>
</dbReference>
<dbReference type="Gene3D" id="3.90.70.10">
    <property type="entry name" value="Cysteine proteinases"/>
    <property type="match status" value="1"/>
</dbReference>
<dbReference type="PIRSF" id="PIRSF032442">
    <property type="entry name" value="UCP032442"/>
    <property type="match status" value="1"/>
</dbReference>
<accession>A0ABP3QWV6</accession>
<evidence type="ECO:0000259" key="2">
    <source>
        <dbReference type="Pfam" id="PF13529"/>
    </source>
</evidence>
<evidence type="ECO:0000313" key="3">
    <source>
        <dbReference type="EMBL" id="GAA0595884.1"/>
    </source>
</evidence>
<comment type="caution">
    <text evidence="3">The sequence shown here is derived from an EMBL/GenBank/DDBJ whole genome shotgun (WGS) entry which is preliminary data.</text>
</comment>